<dbReference type="InterPro" id="IPR036397">
    <property type="entry name" value="RNaseH_sf"/>
</dbReference>
<organism evidence="2 3">
    <name type="scientific">Petrolisthes manimaculis</name>
    <dbReference type="NCBI Taxonomy" id="1843537"/>
    <lineage>
        <taxon>Eukaryota</taxon>
        <taxon>Metazoa</taxon>
        <taxon>Ecdysozoa</taxon>
        <taxon>Arthropoda</taxon>
        <taxon>Crustacea</taxon>
        <taxon>Multicrustacea</taxon>
        <taxon>Malacostraca</taxon>
        <taxon>Eumalacostraca</taxon>
        <taxon>Eucarida</taxon>
        <taxon>Decapoda</taxon>
        <taxon>Pleocyemata</taxon>
        <taxon>Anomura</taxon>
        <taxon>Galatheoidea</taxon>
        <taxon>Porcellanidae</taxon>
        <taxon>Petrolisthes</taxon>
    </lineage>
</organism>
<keyword evidence="3" id="KW-1185">Reference proteome</keyword>
<protein>
    <submittedName>
        <fullName evidence="2">Uncharacterized protein</fullName>
    </submittedName>
</protein>
<gene>
    <name evidence="2" type="ORF">Pmani_036945</name>
</gene>
<sequence length="162" mass="17857">MQSRKGILVTVLNCDVTLVNVVFDAILSKIAEGDTGRVALVTDGQLHLRQVVHPKSLSRNLNLPDYYNSFYDLRKEFKSFYHSEEMTCIADMLNWRKGIVVVMVMEVVREGDGEERYSVSNGDGEERYSGSNGDGEERYSGSNGDGEERYSGSNGDGGGEGG</sequence>
<comment type="caution">
    <text evidence="2">The sequence shown here is derived from an EMBL/GenBank/DDBJ whole genome shotgun (WGS) entry which is preliminary data.</text>
</comment>
<dbReference type="Gene3D" id="3.30.420.10">
    <property type="entry name" value="Ribonuclease H-like superfamily/Ribonuclease H"/>
    <property type="match status" value="1"/>
</dbReference>
<evidence type="ECO:0000313" key="3">
    <source>
        <dbReference type="Proteomes" id="UP001292094"/>
    </source>
</evidence>
<dbReference type="GO" id="GO:0003676">
    <property type="term" value="F:nucleic acid binding"/>
    <property type="evidence" value="ECO:0007669"/>
    <property type="project" value="InterPro"/>
</dbReference>
<feature type="region of interest" description="Disordered" evidence="1">
    <location>
        <begin position="114"/>
        <end position="162"/>
    </location>
</feature>
<evidence type="ECO:0000256" key="1">
    <source>
        <dbReference type="SAM" id="MobiDB-lite"/>
    </source>
</evidence>
<dbReference type="EMBL" id="JAWZYT010005595">
    <property type="protein sequence ID" value="KAK4290135.1"/>
    <property type="molecule type" value="Genomic_DNA"/>
</dbReference>
<proteinExistence type="predicted"/>
<accession>A0AAE1TNU8</accession>
<name>A0AAE1TNU8_9EUCA</name>
<evidence type="ECO:0000313" key="2">
    <source>
        <dbReference type="EMBL" id="KAK4290135.1"/>
    </source>
</evidence>
<dbReference type="AlphaFoldDB" id="A0AAE1TNU8"/>
<reference evidence="2" key="1">
    <citation type="submission" date="2023-11" db="EMBL/GenBank/DDBJ databases">
        <title>Genome assemblies of two species of porcelain crab, Petrolisthes cinctipes and Petrolisthes manimaculis (Anomura: Porcellanidae).</title>
        <authorList>
            <person name="Angst P."/>
        </authorList>
    </citation>
    <scope>NUCLEOTIDE SEQUENCE</scope>
    <source>
        <strain evidence="2">PB745_02</strain>
        <tissue evidence="2">Gill</tissue>
    </source>
</reference>
<dbReference type="Proteomes" id="UP001292094">
    <property type="component" value="Unassembled WGS sequence"/>
</dbReference>